<sequence>MKQTPKIDLLAERAKSDVIAVREPKEGVMKGKKRLLEISYEKQLISVVWRTRQIQNGRVMWCPINVPGQLAPPADKSVTQLPDERR</sequence>
<dbReference type="Proteomes" id="UP000887013">
    <property type="component" value="Unassembled WGS sequence"/>
</dbReference>
<gene>
    <name evidence="1" type="ORF">NPIL_184761</name>
</gene>
<dbReference type="AlphaFoldDB" id="A0A8X6TVW1"/>
<dbReference type="OrthoDB" id="9995375at2759"/>
<name>A0A8X6TVW1_NEPPI</name>
<reference evidence="1" key="1">
    <citation type="submission" date="2020-08" db="EMBL/GenBank/DDBJ databases">
        <title>Multicomponent nature underlies the extraordinary mechanical properties of spider dragline silk.</title>
        <authorList>
            <person name="Kono N."/>
            <person name="Nakamura H."/>
            <person name="Mori M."/>
            <person name="Yoshida Y."/>
            <person name="Ohtoshi R."/>
            <person name="Malay A.D."/>
            <person name="Moran D.A.P."/>
            <person name="Tomita M."/>
            <person name="Numata K."/>
            <person name="Arakawa K."/>
        </authorList>
    </citation>
    <scope>NUCLEOTIDE SEQUENCE</scope>
</reference>
<evidence type="ECO:0000313" key="2">
    <source>
        <dbReference type="Proteomes" id="UP000887013"/>
    </source>
</evidence>
<organism evidence="1 2">
    <name type="scientific">Nephila pilipes</name>
    <name type="common">Giant wood spider</name>
    <name type="synonym">Nephila maculata</name>
    <dbReference type="NCBI Taxonomy" id="299642"/>
    <lineage>
        <taxon>Eukaryota</taxon>
        <taxon>Metazoa</taxon>
        <taxon>Ecdysozoa</taxon>
        <taxon>Arthropoda</taxon>
        <taxon>Chelicerata</taxon>
        <taxon>Arachnida</taxon>
        <taxon>Araneae</taxon>
        <taxon>Araneomorphae</taxon>
        <taxon>Entelegynae</taxon>
        <taxon>Araneoidea</taxon>
        <taxon>Nephilidae</taxon>
        <taxon>Nephila</taxon>
    </lineage>
</organism>
<comment type="caution">
    <text evidence="1">The sequence shown here is derived from an EMBL/GenBank/DDBJ whole genome shotgun (WGS) entry which is preliminary data.</text>
</comment>
<evidence type="ECO:0000313" key="1">
    <source>
        <dbReference type="EMBL" id="GFT55727.1"/>
    </source>
</evidence>
<proteinExistence type="predicted"/>
<keyword evidence="2" id="KW-1185">Reference proteome</keyword>
<accession>A0A8X6TVW1</accession>
<protein>
    <submittedName>
        <fullName evidence="1">Uncharacterized protein</fullName>
    </submittedName>
</protein>
<dbReference type="EMBL" id="BMAW01017819">
    <property type="protein sequence ID" value="GFT55727.1"/>
    <property type="molecule type" value="Genomic_DNA"/>
</dbReference>